<reference evidence="8" key="1">
    <citation type="journal article" date="2019" name="Int. J. Syst. Evol. Microbiol.">
        <title>The Global Catalogue of Microorganisms (GCM) 10K type strain sequencing project: providing services to taxonomists for standard genome sequencing and annotation.</title>
        <authorList>
            <consortium name="The Broad Institute Genomics Platform"/>
            <consortium name="The Broad Institute Genome Sequencing Center for Infectious Disease"/>
            <person name="Wu L."/>
            <person name="Ma J."/>
        </authorList>
    </citation>
    <scope>NUCLEOTIDE SEQUENCE [LARGE SCALE GENOMIC DNA]</scope>
    <source>
        <strain evidence="8">JCM 17808</strain>
    </source>
</reference>
<dbReference type="InterPro" id="IPR011701">
    <property type="entry name" value="MFS"/>
</dbReference>
<dbReference type="PROSITE" id="PS50850">
    <property type="entry name" value="MFS"/>
    <property type="match status" value="1"/>
</dbReference>
<feature type="transmembrane region" description="Helical" evidence="5">
    <location>
        <begin position="303"/>
        <end position="329"/>
    </location>
</feature>
<feature type="transmembrane region" description="Helical" evidence="5">
    <location>
        <begin position="218"/>
        <end position="237"/>
    </location>
</feature>
<evidence type="ECO:0000256" key="2">
    <source>
        <dbReference type="ARBA" id="ARBA00022692"/>
    </source>
</evidence>
<evidence type="ECO:0000313" key="8">
    <source>
        <dbReference type="Proteomes" id="UP001500642"/>
    </source>
</evidence>
<evidence type="ECO:0000256" key="3">
    <source>
        <dbReference type="ARBA" id="ARBA00022989"/>
    </source>
</evidence>
<name>A0ABP8JMN5_9MICO</name>
<dbReference type="PANTHER" id="PTHR23531">
    <property type="entry name" value="QUINOLENE RESISTANCE PROTEIN NORA"/>
    <property type="match status" value="1"/>
</dbReference>
<dbReference type="SUPFAM" id="SSF103473">
    <property type="entry name" value="MFS general substrate transporter"/>
    <property type="match status" value="1"/>
</dbReference>
<feature type="transmembrane region" description="Helical" evidence="5">
    <location>
        <begin position="104"/>
        <end position="126"/>
    </location>
</feature>
<feature type="transmembrane region" description="Helical" evidence="5">
    <location>
        <begin position="80"/>
        <end position="98"/>
    </location>
</feature>
<dbReference type="EMBL" id="BAABGL010000017">
    <property type="protein sequence ID" value="GAA4393211.1"/>
    <property type="molecule type" value="Genomic_DNA"/>
</dbReference>
<dbReference type="Proteomes" id="UP001500642">
    <property type="component" value="Unassembled WGS sequence"/>
</dbReference>
<comment type="subcellular location">
    <subcellularLocation>
        <location evidence="1">Cell membrane</location>
        <topology evidence="1">Multi-pass membrane protein</topology>
    </subcellularLocation>
</comment>
<evidence type="ECO:0000256" key="5">
    <source>
        <dbReference type="SAM" id="Phobius"/>
    </source>
</evidence>
<dbReference type="Gene3D" id="1.20.1250.20">
    <property type="entry name" value="MFS general substrate transporter like domains"/>
    <property type="match status" value="1"/>
</dbReference>
<accession>A0ABP8JMN5</accession>
<protein>
    <submittedName>
        <fullName evidence="7">MFS transporter</fullName>
    </submittedName>
</protein>
<comment type="caution">
    <text evidence="7">The sequence shown here is derived from an EMBL/GenBank/DDBJ whole genome shotgun (WGS) entry which is preliminary data.</text>
</comment>
<proteinExistence type="predicted"/>
<evidence type="ECO:0000259" key="6">
    <source>
        <dbReference type="PROSITE" id="PS50850"/>
    </source>
</evidence>
<dbReference type="RefSeq" id="WP_295689481.1">
    <property type="nucleotide sequence ID" value="NZ_BAABGL010000017.1"/>
</dbReference>
<feature type="transmembrane region" description="Helical" evidence="5">
    <location>
        <begin position="14"/>
        <end position="36"/>
    </location>
</feature>
<feature type="transmembrane region" description="Helical" evidence="5">
    <location>
        <begin position="48"/>
        <end position="68"/>
    </location>
</feature>
<feature type="domain" description="Major facilitator superfamily (MFS) profile" evidence="6">
    <location>
        <begin position="14"/>
        <end position="391"/>
    </location>
</feature>
<gene>
    <name evidence="7" type="ORF">GCM10023167_22030</name>
</gene>
<feature type="transmembrane region" description="Helical" evidence="5">
    <location>
        <begin position="249"/>
        <end position="267"/>
    </location>
</feature>
<keyword evidence="3 5" id="KW-1133">Transmembrane helix</keyword>
<organism evidence="7 8">
    <name type="scientific">Brevibacterium pityocampae</name>
    <dbReference type="NCBI Taxonomy" id="506594"/>
    <lineage>
        <taxon>Bacteria</taxon>
        <taxon>Bacillati</taxon>
        <taxon>Actinomycetota</taxon>
        <taxon>Actinomycetes</taxon>
        <taxon>Micrococcales</taxon>
        <taxon>Brevibacteriaceae</taxon>
        <taxon>Brevibacterium</taxon>
    </lineage>
</organism>
<feature type="transmembrane region" description="Helical" evidence="5">
    <location>
        <begin position="367"/>
        <end position="386"/>
    </location>
</feature>
<keyword evidence="2 5" id="KW-0812">Transmembrane</keyword>
<keyword evidence="8" id="KW-1185">Reference proteome</keyword>
<sequence>MKTEPERRLWSKDFILALVICIFLSFVFYLLVTSMAEYAVTRFAASDTVAGFTASAFVVGALIARIFTGAFLDVVGRYRVLIVSLGASVAASLLYLLADSLWLLIVVRLLHGMTFGVGHTAIMAAVQSIIPPARRAEGTGYFSTSTTLAAALGPFIALTVIADLGYDWLFVVSTAFTLVGFLGLFFLRVPELDSRYVPRVGLTTFHPRNLLDRDGLRIGGVMFLCGIAYSSVMAFLFGYTSQMGMAHAAPYYFLSFACFSLIARLTLGRVQDRYGDNIVVYPLFVCFLAAMVLVAATQATWMIVLAGMLAGVGFGSLMASAQAITITAAGPARVGVATSTYFLMMDLGFGMGPILLGTLVGAFSYEAMYLVAAGVVFAAGVLYFLVHGRFARRRARGGGHRAG</sequence>
<feature type="transmembrane region" description="Helical" evidence="5">
    <location>
        <begin position="138"/>
        <end position="162"/>
    </location>
</feature>
<keyword evidence="4 5" id="KW-0472">Membrane</keyword>
<evidence type="ECO:0000256" key="1">
    <source>
        <dbReference type="ARBA" id="ARBA00004651"/>
    </source>
</evidence>
<evidence type="ECO:0000256" key="4">
    <source>
        <dbReference type="ARBA" id="ARBA00023136"/>
    </source>
</evidence>
<dbReference type="InterPro" id="IPR052714">
    <property type="entry name" value="MFS_Exporter"/>
</dbReference>
<evidence type="ECO:0000313" key="7">
    <source>
        <dbReference type="EMBL" id="GAA4393211.1"/>
    </source>
</evidence>
<feature type="transmembrane region" description="Helical" evidence="5">
    <location>
        <begin position="168"/>
        <end position="187"/>
    </location>
</feature>
<feature type="transmembrane region" description="Helical" evidence="5">
    <location>
        <begin position="341"/>
        <end position="361"/>
    </location>
</feature>
<dbReference type="InterPro" id="IPR036259">
    <property type="entry name" value="MFS_trans_sf"/>
</dbReference>
<dbReference type="CDD" id="cd17489">
    <property type="entry name" value="MFS_YfcJ_like"/>
    <property type="match status" value="1"/>
</dbReference>
<feature type="transmembrane region" description="Helical" evidence="5">
    <location>
        <begin position="279"/>
        <end position="297"/>
    </location>
</feature>
<dbReference type="PANTHER" id="PTHR23531:SF1">
    <property type="entry name" value="QUINOLENE RESISTANCE PROTEIN NORA"/>
    <property type="match status" value="1"/>
</dbReference>
<dbReference type="InterPro" id="IPR020846">
    <property type="entry name" value="MFS_dom"/>
</dbReference>
<dbReference type="Pfam" id="PF07690">
    <property type="entry name" value="MFS_1"/>
    <property type="match status" value="1"/>
</dbReference>